<feature type="domain" description="Nudix hydrolase" evidence="5">
    <location>
        <begin position="1"/>
        <end position="123"/>
    </location>
</feature>
<dbReference type="InterPro" id="IPR015797">
    <property type="entry name" value="NUDIX_hydrolase-like_dom_sf"/>
</dbReference>
<keyword evidence="7" id="KW-1185">Reference proteome</keyword>
<accession>D5EJB2</accession>
<dbReference type="PANTHER" id="PTHR12629">
    <property type="entry name" value="DIPHOSPHOINOSITOL POLYPHOSPHATE PHOSPHOHYDROLASE"/>
    <property type="match status" value="1"/>
</dbReference>
<evidence type="ECO:0000256" key="4">
    <source>
        <dbReference type="ARBA" id="ARBA00022842"/>
    </source>
</evidence>
<evidence type="ECO:0000256" key="2">
    <source>
        <dbReference type="ARBA" id="ARBA00022723"/>
    </source>
</evidence>
<dbReference type="GO" id="GO:0016462">
    <property type="term" value="F:pyrophosphatase activity"/>
    <property type="evidence" value="ECO:0007669"/>
    <property type="project" value="InterPro"/>
</dbReference>
<dbReference type="GO" id="GO:0046872">
    <property type="term" value="F:metal ion binding"/>
    <property type="evidence" value="ECO:0007669"/>
    <property type="project" value="UniProtKB-KW"/>
</dbReference>
<dbReference type="Proteomes" id="UP000000925">
    <property type="component" value="Chromosome"/>
</dbReference>
<comment type="cofactor">
    <cofactor evidence="1">
        <name>Mg(2+)</name>
        <dbReference type="ChEBI" id="CHEBI:18420"/>
    </cofactor>
</comment>
<dbReference type="Pfam" id="PF00293">
    <property type="entry name" value="NUDIX"/>
    <property type="match status" value="1"/>
</dbReference>
<dbReference type="PANTHER" id="PTHR12629:SF0">
    <property type="entry name" value="DIPHOSPHOINOSITOL-POLYPHOSPHATE DIPHOSPHATASE"/>
    <property type="match status" value="1"/>
</dbReference>
<evidence type="ECO:0000259" key="5">
    <source>
        <dbReference type="PROSITE" id="PS51462"/>
    </source>
</evidence>
<keyword evidence="3 6" id="KW-0378">Hydrolase</keyword>
<gene>
    <name evidence="6" type="ordered locus">Caka_1492</name>
</gene>
<dbReference type="PROSITE" id="PS51462">
    <property type="entry name" value="NUDIX"/>
    <property type="match status" value="1"/>
</dbReference>
<evidence type="ECO:0000256" key="1">
    <source>
        <dbReference type="ARBA" id="ARBA00001946"/>
    </source>
</evidence>
<dbReference type="Gene3D" id="3.90.79.10">
    <property type="entry name" value="Nucleoside Triphosphate Pyrophosphohydrolase"/>
    <property type="match status" value="1"/>
</dbReference>
<proteinExistence type="predicted"/>
<dbReference type="KEGG" id="caa:Caka_1492"/>
<sequence length="126" mass="14716">MCDYQVGVFPVTADDKLVLVTTRTSGYWIFPKGNVEPGRSDRDVARDEAYEEAGAVGALKSDYYEFETPQGKENRLRLYPMKVKELLKHFPEADERERMVVSFDKAEKMVEKDLREIIRKMRKKYA</sequence>
<reference evidence="6 7" key="1">
    <citation type="journal article" date="2010" name="Stand. Genomic Sci.">
        <title>Complete genome sequence of Coraliomargarita akajimensis type strain (04OKA010-24).</title>
        <authorList>
            <person name="Mavromatis K."/>
            <person name="Abt B."/>
            <person name="Brambilla E."/>
            <person name="Lapidus A."/>
            <person name="Copeland A."/>
            <person name="Deshpande S."/>
            <person name="Nolan M."/>
            <person name="Lucas S."/>
            <person name="Tice H."/>
            <person name="Cheng J.F."/>
            <person name="Han C."/>
            <person name="Detter J.C."/>
            <person name="Woyke T."/>
            <person name="Goodwin L."/>
            <person name="Pitluck S."/>
            <person name="Held B."/>
            <person name="Brettin T."/>
            <person name="Tapia R."/>
            <person name="Ivanova N."/>
            <person name="Mikhailova N."/>
            <person name="Pati A."/>
            <person name="Liolios K."/>
            <person name="Chen A."/>
            <person name="Palaniappan K."/>
            <person name="Land M."/>
            <person name="Hauser L."/>
            <person name="Chang Y.J."/>
            <person name="Jeffries C.D."/>
            <person name="Rohde M."/>
            <person name="Goker M."/>
            <person name="Bristow J."/>
            <person name="Eisen J.A."/>
            <person name="Markowitz V."/>
            <person name="Hugenholtz P."/>
            <person name="Klenk H.P."/>
            <person name="Kyrpides N.C."/>
        </authorList>
    </citation>
    <scope>NUCLEOTIDE SEQUENCE [LARGE SCALE GENOMIC DNA]</scope>
    <source>
        <strain evidence="7">DSM 45221 / IAM 15411 / JCM 23193 / KCTC 12865</strain>
    </source>
</reference>
<name>D5EJB2_CORAD</name>
<dbReference type="CDD" id="cd04666">
    <property type="entry name" value="NUDIX_DIPP2_like_Nudt4"/>
    <property type="match status" value="1"/>
</dbReference>
<keyword evidence="2" id="KW-0479">Metal-binding</keyword>
<dbReference type="OrthoDB" id="276477at2"/>
<dbReference type="HOGENOM" id="CLU_037162_8_1_0"/>
<dbReference type="InterPro" id="IPR047198">
    <property type="entry name" value="DDP-like_NUDIX"/>
</dbReference>
<evidence type="ECO:0000313" key="6">
    <source>
        <dbReference type="EMBL" id="ADE54511.1"/>
    </source>
</evidence>
<evidence type="ECO:0000256" key="3">
    <source>
        <dbReference type="ARBA" id="ARBA00022801"/>
    </source>
</evidence>
<dbReference type="InterPro" id="IPR000086">
    <property type="entry name" value="NUDIX_hydrolase_dom"/>
</dbReference>
<dbReference type="EMBL" id="CP001998">
    <property type="protein sequence ID" value="ADE54511.1"/>
    <property type="molecule type" value="Genomic_DNA"/>
</dbReference>
<dbReference type="RefSeq" id="WP_013043233.1">
    <property type="nucleotide sequence ID" value="NC_014008.1"/>
</dbReference>
<keyword evidence="4" id="KW-0460">Magnesium</keyword>
<dbReference type="eggNOG" id="COG0494">
    <property type="taxonomic scope" value="Bacteria"/>
</dbReference>
<dbReference type="SUPFAM" id="SSF55811">
    <property type="entry name" value="Nudix"/>
    <property type="match status" value="1"/>
</dbReference>
<dbReference type="AlphaFoldDB" id="D5EJB2"/>
<protein>
    <submittedName>
        <fullName evidence="6">NUDIX hydrolase</fullName>
    </submittedName>
</protein>
<organism evidence="6 7">
    <name type="scientific">Coraliomargarita akajimensis (strain DSM 45221 / IAM 15411 / JCM 23193 / KCTC 12865 / 04OKA010-24)</name>
    <dbReference type="NCBI Taxonomy" id="583355"/>
    <lineage>
        <taxon>Bacteria</taxon>
        <taxon>Pseudomonadati</taxon>
        <taxon>Verrucomicrobiota</taxon>
        <taxon>Opitutia</taxon>
        <taxon>Puniceicoccales</taxon>
        <taxon>Coraliomargaritaceae</taxon>
        <taxon>Coraliomargarita</taxon>
    </lineage>
</organism>
<evidence type="ECO:0000313" key="7">
    <source>
        <dbReference type="Proteomes" id="UP000000925"/>
    </source>
</evidence>
<dbReference type="GO" id="GO:0005737">
    <property type="term" value="C:cytoplasm"/>
    <property type="evidence" value="ECO:0007669"/>
    <property type="project" value="TreeGrafter"/>
</dbReference>
<dbReference type="STRING" id="583355.Caka_1492"/>